<dbReference type="EMBL" id="FQZS01000010">
    <property type="protein sequence ID" value="SHI88390.1"/>
    <property type="molecule type" value="Genomic_DNA"/>
</dbReference>
<sequence length="124" mass="13706">MEGLFIALLIAALSGVFSGKNKNSQKKKIVKPVANRTVIDKNGNDNKNSREKASVKPKQKAAVNYSLGYTNEKSDMYKIGVDNIIHEEADDIYDDEILDIGLSDLQRAIVMTEVLGKPVALRKK</sequence>
<dbReference type="STRING" id="1122184.SAMN02745176_01672"/>
<name>A0A1M6ESS0_9FIRM</name>
<evidence type="ECO:0000313" key="2">
    <source>
        <dbReference type="EMBL" id="SHI88390.1"/>
    </source>
</evidence>
<evidence type="ECO:0000256" key="1">
    <source>
        <dbReference type="SAM" id="MobiDB-lite"/>
    </source>
</evidence>
<gene>
    <name evidence="2" type="ORF">SAMN02745176_01672</name>
</gene>
<feature type="compositionally biased region" description="Basic and acidic residues" evidence="1">
    <location>
        <begin position="38"/>
        <end position="54"/>
    </location>
</feature>
<evidence type="ECO:0000313" key="3">
    <source>
        <dbReference type="Proteomes" id="UP000184442"/>
    </source>
</evidence>
<protein>
    <submittedName>
        <fullName evidence="2">Uncharacterized protein</fullName>
    </submittedName>
</protein>
<dbReference type="RefSeq" id="WP_073025760.1">
    <property type="nucleotide sequence ID" value="NZ_FQZS01000010.1"/>
</dbReference>
<organism evidence="2 3">
    <name type="scientific">Lutispora thermophila DSM 19022</name>
    <dbReference type="NCBI Taxonomy" id="1122184"/>
    <lineage>
        <taxon>Bacteria</taxon>
        <taxon>Bacillati</taxon>
        <taxon>Bacillota</taxon>
        <taxon>Clostridia</taxon>
        <taxon>Lutisporales</taxon>
        <taxon>Lutisporaceae</taxon>
        <taxon>Lutispora</taxon>
    </lineage>
</organism>
<dbReference type="AlphaFoldDB" id="A0A1M6ESS0"/>
<reference evidence="2 3" key="1">
    <citation type="submission" date="2016-11" db="EMBL/GenBank/DDBJ databases">
        <authorList>
            <person name="Jaros S."/>
            <person name="Januszkiewicz K."/>
            <person name="Wedrychowicz H."/>
        </authorList>
    </citation>
    <scope>NUCLEOTIDE SEQUENCE [LARGE SCALE GENOMIC DNA]</scope>
    <source>
        <strain evidence="2 3">DSM 19022</strain>
    </source>
</reference>
<accession>A0A1M6ESS0</accession>
<feature type="region of interest" description="Disordered" evidence="1">
    <location>
        <begin position="35"/>
        <end position="58"/>
    </location>
</feature>
<dbReference type="Proteomes" id="UP000184442">
    <property type="component" value="Unassembled WGS sequence"/>
</dbReference>
<keyword evidence="3" id="KW-1185">Reference proteome</keyword>
<proteinExistence type="predicted"/>